<reference evidence="1 2" key="1">
    <citation type="journal article" date="2013" name="Genome Announc.">
        <title>Genome of the haloarchaeon Natronomonas moolapensis, a neutrophilic member of a previously haloalkaliphilic genus.</title>
        <authorList>
            <person name="Dyall-Smith M.L."/>
            <person name="Pfeiffer F."/>
            <person name="Oberwinkler T."/>
            <person name="Klee K."/>
            <person name="Rampp M."/>
            <person name="Palm P."/>
            <person name="Gross K."/>
            <person name="Schuster S.C."/>
            <person name="Oesterhelt D."/>
        </authorList>
    </citation>
    <scope>NUCLEOTIDE SEQUENCE [LARGE SCALE GENOMIC DNA]</scope>
    <source>
        <strain evidence="2">DSM 18674 / JCM 14361 / 8.8.11</strain>
    </source>
</reference>
<proteinExistence type="predicted"/>
<gene>
    <name evidence="1" type="ordered locus">Nmlp_2128</name>
</gene>
<organism evidence="1 2">
    <name type="scientific">Natronomonas moolapensis (strain DSM 18674 / CECT 7526 / JCM 14361 / 8.8.11)</name>
    <dbReference type="NCBI Taxonomy" id="268739"/>
    <lineage>
        <taxon>Archaea</taxon>
        <taxon>Methanobacteriati</taxon>
        <taxon>Methanobacteriota</taxon>
        <taxon>Stenosarchaea group</taxon>
        <taxon>Halobacteria</taxon>
        <taxon>Halobacteriales</taxon>
        <taxon>Natronomonadaceae</taxon>
        <taxon>Natronomonas</taxon>
    </lineage>
</organism>
<dbReference type="EMBL" id="HF582854">
    <property type="protein sequence ID" value="CCQ36308.1"/>
    <property type="molecule type" value="Genomic_DNA"/>
</dbReference>
<sequence>MQAFTDLATATYCPRKLYYRRTHDDRGPPESVAAIRNLAFRYGELLDADTDLRAEPIATTPTAYRSALGSAKARLDRWAELVDPPETRVFLRGKDAHGIAHKCLSDPPAPVIVSPGEPPERGVWEPQGVRATAAAKALAWELETPVERAYLEYPAHGVVRVVRMTTRRKATYRKALRTAEAIDGPPPRLRNDARCESCEYREECGTRTRSLRSLLSR</sequence>
<dbReference type="RefSeq" id="WP_015409110.1">
    <property type="nucleotide sequence ID" value="NC_020388.1"/>
</dbReference>
<dbReference type="eggNOG" id="arCOG00800">
    <property type="taxonomic scope" value="Archaea"/>
</dbReference>
<dbReference type="Proteomes" id="UP000011867">
    <property type="component" value="Chromosome"/>
</dbReference>
<evidence type="ECO:0000313" key="2">
    <source>
        <dbReference type="Proteomes" id="UP000011867"/>
    </source>
</evidence>
<dbReference type="KEGG" id="nmo:Nmlp_2128"/>
<keyword evidence="2" id="KW-1185">Reference proteome</keyword>
<dbReference type="HOGENOM" id="CLU_088481_0_0_2"/>
<protein>
    <submittedName>
        <fullName evidence="1">DUF83 domain protein</fullName>
    </submittedName>
</protein>
<dbReference type="GeneID" id="14652443"/>
<evidence type="ECO:0000313" key="1">
    <source>
        <dbReference type="EMBL" id="CCQ36308.1"/>
    </source>
</evidence>
<dbReference type="AlphaFoldDB" id="M1XKQ2"/>
<name>M1XKQ2_NATM8</name>
<dbReference type="OrthoDB" id="26676at2157"/>
<accession>M1XKQ2</accession>